<sequence length="348" mass="39293">MKKYSKILLIALLAVICFLGCKKLNKDKDLIVSESQEELFFGELPIAYSAVSHLAYLENLYDDNSYKFNLMSLPAGPDIVASLRGSGKETAEAGSIAVTPVVYLASAGYNPIVLATTITSNHRVRIFTTRSTKISENYENLKGKKIGVVLGTVGEIYLSRLLAKHSLSEKDVVRVNGKPAELKRLVLSGDIEAAVLWDPFITQAKKEYKEGIKIEKYQDRGQGEVLLDSTLYTLAFNIVTTKEKLRNNRDELVEMLEDLIKASELIKENKTGSQRKLEQWLNLEAGDLDDFMNTTNFEVYLNTSLMEEWIESEYTWLKGLKPEIVLPKDYSVFIDESLLKEIDETRVK</sequence>
<dbReference type="RefSeq" id="WP_135876434.1">
    <property type="nucleotide sequence ID" value="NZ_SRSO01000007.1"/>
</dbReference>
<proteinExistence type="predicted"/>
<dbReference type="EMBL" id="SRSO01000007">
    <property type="protein sequence ID" value="TGV03380.1"/>
    <property type="molecule type" value="Genomic_DNA"/>
</dbReference>
<dbReference type="Proteomes" id="UP000307602">
    <property type="component" value="Unassembled WGS sequence"/>
</dbReference>
<reference evidence="2 3" key="1">
    <citation type="submission" date="2019-04" db="EMBL/GenBank/DDBJ databases">
        <authorList>
            <person name="Liu A."/>
        </authorList>
    </citation>
    <scope>NUCLEOTIDE SEQUENCE [LARGE SCALE GENOMIC DNA]</scope>
    <source>
        <strain evidence="2 3">RZ03</strain>
    </source>
</reference>
<evidence type="ECO:0000313" key="2">
    <source>
        <dbReference type="EMBL" id="TGV03380.1"/>
    </source>
</evidence>
<evidence type="ECO:0000313" key="3">
    <source>
        <dbReference type="Proteomes" id="UP000307602"/>
    </source>
</evidence>
<dbReference type="PANTHER" id="PTHR30024">
    <property type="entry name" value="ALIPHATIC SULFONATES-BINDING PROTEIN-RELATED"/>
    <property type="match status" value="1"/>
</dbReference>
<dbReference type="OrthoDB" id="9815602at2"/>
<evidence type="ECO:0000259" key="1">
    <source>
        <dbReference type="Pfam" id="PF09084"/>
    </source>
</evidence>
<organism evidence="2 3">
    <name type="scientific">Flavivirga rizhaonensis</name>
    <dbReference type="NCBI Taxonomy" id="2559571"/>
    <lineage>
        <taxon>Bacteria</taxon>
        <taxon>Pseudomonadati</taxon>
        <taxon>Bacteroidota</taxon>
        <taxon>Flavobacteriia</taxon>
        <taxon>Flavobacteriales</taxon>
        <taxon>Flavobacteriaceae</taxon>
        <taxon>Flavivirga</taxon>
    </lineage>
</organism>
<comment type="caution">
    <text evidence="2">The sequence shown here is derived from an EMBL/GenBank/DDBJ whole genome shotgun (WGS) entry which is preliminary data.</text>
</comment>
<accession>A0A4S1DYU8</accession>
<keyword evidence="3" id="KW-1185">Reference proteome</keyword>
<dbReference type="Gene3D" id="3.40.190.10">
    <property type="entry name" value="Periplasmic binding protein-like II"/>
    <property type="match status" value="2"/>
</dbReference>
<feature type="domain" description="SsuA/THI5-like" evidence="1">
    <location>
        <begin position="99"/>
        <end position="256"/>
    </location>
</feature>
<dbReference type="AlphaFoldDB" id="A0A4S1DYU8"/>
<dbReference type="SUPFAM" id="SSF53850">
    <property type="entry name" value="Periplasmic binding protein-like II"/>
    <property type="match status" value="1"/>
</dbReference>
<protein>
    <submittedName>
        <fullName evidence="2">Transporter substrate-binding domain-containing protein</fullName>
    </submittedName>
</protein>
<gene>
    <name evidence="2" type="ORF">EM932_06820</name>
</gene>
<dbReference type="InterPro" id="IPR015168">
    <property type="entry name" value="SsuA/THI5"/>
</dbReference>
<name>A0A4S1DYU8_9FLAO</name>
<dbReference type="Pfam" id="PF09084">
    <property type="entry name" value="NMT1"/>
    <property type="match status" value="1"/>
</dbReference>